<evidence type="ECO:0000259" key="3">
    <source>
        <dbReference type="PROSITE" id="PS50086"/>
    </source>
</evidence>
<evidence type="ECO:0000256" key="2">
    <source>
        <dbReference type="SAM" id="MobiDB-lite"/>
    </source>
</evidence>
<feature type="region of interest" description="Disordered" evidence="2">
    <location>
        <begin position="332"/>
        <end position="356"/>
    </location>
</feature>
<dbReference type="InterPro" id="IPR035969">
    <property type="entry name" value="Rab-GAP_TBC_sf"/>
</dbReference>
<feature type="domain" description="Rab-GAP TBC" evidence="3">
    <location>
        <begin position="1"/>
        <end position="107"/>
    </location>
</feature>
<dbReference type="SUPFAM" id="SSF47923">
    <property type="entry name" value="Ypt/Rab-GAP domain of gyp1p"/>
    <property type="match status" value="2"/>
</dbReference>
<dbReference type="GO" id="GO:1901096">
    <property type="term" value="P:regulation of autophagosome maturation"/>
    <property type="evidence" value="ECO:0007669"/>
    <property type="project" value="TreeGrafter"/>
</dbReference>
<feature type="region of interest" description="Disordered" evidence="2">
    <location>
        <begin position="372"/>
        <end position="418"/>
    </location>
</feature>
<feature type="non-terminal residue" evidence="5">
    <location>
        <position position="1"/>
    </location>
</feature>
<evidence type="ECO:0000256" key="1">
    <source>
        <dbReference type="ARBA" id="ARBA00022468"/>
    </source>
</evidence>
<dbReference type="GO" id="GO:0005096">
    <property type="term" value="F:GTPase activator activity"/>
    <property type="evidence" value="ECO:0007669"/>
    <property type="project" value="UniProtKB-KW"/>
</dbReference>
<dbReference type="PANTHER" id="PTHR22957:SF333">
    <property type="entry name" value="TBC1 DOMAIN FAMILY MEMBER 25"/>
    <property type="match status" value="1"/>
</dbReference>
<gene>
    <name evidence="5" type="primary">LOC104961079</name>
</gene>
<feature type="compositionally biased region" description="Polar residues" evidence="2">
    <location>
        <begin position="236"/>
        <end position="252"/>
    </location>
</feature>
<evidence type="ECO:0000313" key="4">
    <source>
        <dbReference type="Proteomes" id="UP000504611"/>
    </source>
</evidence>
<dbReference type="Gene3D" id="1.10.472.80">
    <property type="entry name" value="Ypt/Rab-GAP domain of gyp1p, domain 3"/>
    <property type="match status" value="1"/>
</dbReference>
<dbReference type="Proteomes" id="UP000504611">
    <property type="component" value="Unplaced"/>
</dbReference>
<dbReference type="PROSITE" id="PS50086">
    <property type="entry name" value="TBC_RABGAP"/>
    <property type="match status" value="1"/>
</dbReference>
<keyword evidence="1" id="KW-0343">GTPase activation</keyword>
<dbReference type="OrthoDB" id="10264062at2759"/>
<dbReference type="SMART" id="SM00164">
    <property type="entry name" value="TBC"/>
    <property type="match status" value="1"/>
</dbReference>
<name>A0A6I9PH92_9TELE</name>
<reference evidence="5" key="1">
    <citation type="submission" date="2025-08" db="UniProtKB">
        <authorList>
            <consortium name="RefSeq"/>
        </authorList>
    </citation>
    <scope>IDENTIFICATION</scope>
    <source>
        <tissue evidence="5">Muscle</tissue>
    </source>
</reference>
<dbReference type="RefSeq" id="XP_010787587.1">
    <property type="nucleotide sequence ID" value="XM_010789285.1"/>
</dbReference>
<proteinExistence type="predicted"/>
<dbReference type="AlphaFoldDB" id="A0A6I9PH92"/>
<feature type="compositionally biased region" description="Polar residues" evidence="2">
    <location>
        <begin position="519"/>
        <end position="539"/>
    </location>
</feature>
<organism evidence="4 5">
    <name type="scientific">Notothenia coriiceps</name>
    <name type="common">black rockcod</name>
    <dbReference type="NCBI Taxonomy" id="8208"/>
    <lineage>
        <taxon>Eukaryota</taxon>
        <taxon>Metazoa</taxon>
        <taxon>Chordata</taxon>
        <taxon>Craniata</taxon>
        <taxon>Vertebrata</taxon>
        <taxon>Euteleostomi</taxon>
        <taxon>Actinopterygii</taxon>
        <taxon>Neopterygii</taxon>
        <taxon>Teleostei</taxon>
        <taxon>Neoteleostei</taxon>
        <taxon>Acanthomorphata</taxon>
        <taxon>Eupercaria</taxon>
        <taxon>Perciformes</taxon>
        <taxon>Notothenioidei</taxon>
        <taxon>Nototheniidae</taxon>
        <taxon>Notothenia</taxon>
    </lineage>
</organism>
<dbReference type="PANTHER" id="PTHR22957">
    <property type="entry name" value="TBC1 DOMAIN FAMILY MEMBER GTPASE-ACTIVATING PROTEIN"/>
    <property type="match status" value="1"/>
</dbReference>
<dbReference type="FunFam" id="1.10.472.80:FF:000086">
    <property type="entry name" value="TBC1 domain family, member 25"/>
    <property type="match status" value="1"/>
</dbReference>
<feature type="compositionally biased region" description="Polar residues" evidence="2">
    <location>
        <begin position="292"/>
        <end position="303"/>
    </location>
</feature>
<dbReference type="Pfam" id="PF00566">
    <property type="entry name" value="RabGAP-TBC"/>
    <property type="match status" value="1"/>
</dbReference>
<accession>A0A6I9PH92</accession>
<dbReference type="InterPro" id="IPR000195">
    <property type="entry name" value="Rab-GAP-TBC_dom"/>
</dbReference>
<dbReference type="Gene3D" id="1.10.8.270">
    <property type="entry name" value="putative rabgap domain of human tbc1 domain family member 14 like domains"/>
    <property type="match status" value="1"/>
</dbReference>
<feature type="region of interest" description="Disordered" evidence="2">
    <location>
        <begin position="519"/>
        <end position="547"/>
    </location>
</feature>
<feature type="compositionally biased region" description="Low complexity" evidence="2">
    <location>
        <begin position="374"/>
        <end position="408"/>
    </location>
</feature>
<feature type="region of interest" description="Disordered" evidence="2">
    <location>
        <begin position="229"/>
        <end position="319"/>
    </location>
</feature>
<protein>
    <submittedName>
        <fullName evidence="5">TBC1 domain family member 25-like</fullName>
    </submittedName>
</protein>
<dbReference type="GeneID" id="104961079"/>
<dbReference type="GO" id="GO:0005776">
    <property type="term" value="C:autophagosome"/>
    <property type="evidence" value="ECO:0007669"/>
    <property type="project" value="TreeGrafter"/>
</dbReference>
<feature type="region of interest" description="Disordered" evidence="2">
    <location>
        <begin position="153"/>
        <end position="209"/>
    </location>
</feature>
<sequence>ISYCQGMSDIASPILAVMDNEAHAFICFCGIMKRLEGNFRPDGKLMSVKFQHLKLLLQYSDPEFYSYLVSRGADDLFFCYRWLLLELKREFAFEDALRMLEVTWSSLPPDPPETEVELIGPPVETNVNVEMSCRDKEKRVQICLGDDGERKEKQCRRHMLRPSREEDVSRDAVIAEQGSQKGKESKDNECDISPVTKEKADSQAPALERQTSFGEFKYYTARNEDSFHMEDGEQGLGSSDSVTSNPRRQSTVESEDDPGEKTPLIKNCSSPESSPPLFPSGLQMWKTGPSAPLTSPVSPSSWPGASPDSPPNSTTNGSKSLTRTLTKVLTSSAQVLSSTEVMSPSTPTLKNASPSHAHNRFLLSSPTLFFGRGSSPNRSSSNNLPSPGNKSPSNTANMSTSSKSETTSIKPCSLPPPQEFGKGNPFMLFLSLSILLEHRDHIIKNNFDYNELAMHFDRLVRRHNLSRVLQRAKALFADYLQSEVWDSEEGDEVSLDSPTTAPQGLSPTFSSRPIYSHLASPQSPNSTYNLATTIPSQQLKCPPPPLS</sequence>
<keyword evidence="4" id="KW-1185">Reference proteome</keyword>
<dbReference type="KEGG" id="ncc:104961079"/>
<evidence type="ECO:0000313" key="5">
    <source>
        <dbReference type="RefSeq" id="XP_010787587.1"/>
    </source>
</evidence>